<dbReference type="SMART" id="SM00323">
    <property type="entry name" value="RasGAP"/>
    <property type="match status" value="1"/>
</dbReference>
<dbReference type="Pfam" id="PF03836">
    <property type="entry name" value="RasGAP_C"/>
    <property type="match status" value="1"/>
</dbReference>
<dbReference type="Gene3D" id="1.10.506.10">
    <property type="entry name" value="GTPase Activation - p120gap, domain 1"/>
    <property type="match status" value="1"/>
</dbReference>
<name>A0A2T9Z414_9FUNG</name>
<gene>
    <name evidence="4" type="ORF">BB560_005515</name>
</gene>
<dbReference type="CDD" id="cd05132">
    <property type="entry name" value="RasGAP_GAPA"/>
    <property type="match status" value="1"/>
</dbReference>
<dbReference type="Pfam" id="PF00616">
    <property type="entry name" value="RasGAP"/>
    <property type="match status" value="1"/>
</dbReference>
<comment type="caution">
    <text evidence="4">The sequence shown here is derived from an EMBL/GenBank/DDBJ whole genome shotgun (WGS) entry which is preliminary data.</text>
</comment>
<dbReference type="GO" id="GO:0005096">
    <property type="term" value="F:GTPase activator activity"/>
    <property type="evidence" value="ECO:0007669"/>
    <property type="project" value="TreeGrafter"/>
</dbReference>
<feature type="coiled-coil region" evidence="1">
    <location>
        <begin position="633"/>
        <end position="660"/>
    </location>
</feature>
<accession>A0A2T9Z414</accession>
<evidence type="ECO:0000259" key="3">
    <source>
        <dbReference type="PROSITE" id="PS50018"/>
    </source>
</evidence>
<evidence type="ECO:0000256" key="2">
    <source>
        <dbReference type="SAM" id="MobiDB-lite"/>
    </source>
</evidence>
<protein>
    <recommendedName>
        <fullName evidence="3">Ras-GAP domain-containing protein</fullName>
    </recommendedName>
</protein>
<dbReference type="EMBL" id="MBFS01002276">
    <property type="protein sequence ID" value="PVU99348.1"/>
    <property type="molecule type" value="Genomic_DNA"/>
</dbReference>
<feature type="region of interest" description="Disordered" evidence="2">
    <location>
        <begin position="38"/>
        <end position="72"/>
    </location>
</feature>
<reference evidence="4 5" key="1">
    <citation type="journal article" date="2018" name="MBio">
        <title>Comparative Genomics Reveals the Core Gene Toolbox for the Fungus-Insect Symbiosis.</title>
        <authorList>
            <person name="Wang Y."/>
            <person name="Stata M."/>
            <person name="Wang W."/>
            <person name="Stajich J.E."/>
            <person name="White M.M."/>
            <person name="Moncalvo J.M."/>
        </authorList>
    </citation>
    <scope>NUCLEOTIDE SEQUENCE [LARGE SCALE GENOMIC DNA]</scope>
    <source>
        <strain evidence="4 5">SC-DP-2</strain>
    </source>
</reference>
<feature type="compositionally biased region" description="Low complexity" evidence="2">
    <location>
        <begin position="52"/>
        <end position="67"/>
    </location>
</feature>
<evidence type="ECO:0000313" key="4">
    <source>
        <dbReference type="EMBL" id="PVU99348.1"/>
    </source>
</evidence>
<dbReference type="GO" id="GO:0005938">
    <property type="term" value="C:cell cortex"/>
    <property type="evidence" value="ECO:0007669"/>
    <property type="project" value="TreeGrafter"/>
</dbReference>
<dbReference type="PROSITE" id="PS50018">
    <property type="entry name" value="RAS_GTPASE_ACTIV_2"/>
    <property type="match status" value="1"/>
</dbReference>
<dbReference type="GO" id="GO:0046580">
    <property type="term" value="P:negative regulation of Ras protein signal transduction"/>
    <property type="evidence" value="ECO:0007669"/>
    <property type="project" value="TreeGrafter"/>
</dbReference>
<sequence length="887" mass="100287">MICSNQMNISNFQKLSPNSLKLNSSSMDNNLFDMVKTAVSRSETQESKSEPDSSNPVPSSSVQPPSQLETPRNRKSLSVLYSLVNEDEQINDRVSFLQKELRGIKMRISAQSKANFSLERDDLASRLEDVKSHSQRTIPSEAVLQKYGNLFYLLQSEPVHIASLTRLVSLSEIDILLQIVMFTLYGNQYESREEHLLLTMFQLVLSNQFEHTTEFSSLLRANTPVSRMMMTYTRRSPGQSYLKNIIAPLINAVTENPALDLEINPSKVLDEMRAAEGQFSLPRIVDETVETEKLNSIISPRINELTLIANKFLNAILSNINSVPYGIRWICKQIKSLTKRKYPTATNKEVCSLIGGFFFLRFINPAIVTPQAYMLIDADPTKNPRRTLTLIAKLLQSLANKPSYSKEAYMEVFQPFIEQNQVRINEYLLELCDVPDFYDSLEMDQYMSLTRKELSLSISLNEIYNTHTLLCNYVDSLAPAHSSKLQMILDDLGPVPNPVSRGENITIELKLYSRWETPIKTTLEVMASQNEFTLHDIMYIEAKSILVQILRSMPQLGAIGPGGQILSKQNLRKTSSGKIDILYIAQQAATSRDSVLVRKGIKVRELLHELEKANVISISNDYCTLSEEVFAELEHLGNLHEQLETEYENLKSVYKTIQGHNEYLLSQIETYRAYLINARIQAGLVSNGNRRQKMRISTTPVGVLLSQSNSPSKQRNKHGFGKGNRSNSNQAVESSQDFPVTEHDSGNSSESSPRASPQSPTVHPLGILNGLSSTKEHKSNSMRLPFLKSNKSGVFRFTHSQLEQNGVISVSNVPINRRNNLFFDFSSPGPSSFKLELLYKGRDKPILYMSLILDDLLEKQSENVQTLDIEYVILSIPHLLELFAKTF</sequence>
<keyword evidence="5" id="KW-1185">Reference proteome</keyword>
<dbReference type="SUPFAM" id="SSF48350">
    <property type="entry name" value="GTPase activation domain, GAP"/>
    <property type="match status" value="1"/>
</dbReference>
<evidence type="ECO:0000313" key="5">
    <source>
        <dbReference type="Proteomes" id="UP000245609"/>
    </source>
</evidence>
<dbReference type="InterPro" id="IPR008936">
    <property type="entry name" value="Rho_GTPase_activation_prot"/>
</dbReference>
<dbReference type="OrthoDB" id="775356at2759"/>
<dbReference type="PROSITE" id="PS00509">
    <property type="entry name" value="RAS_GTPASE_ACTIV_1"/>
    <property type="match status" value="1"/>
</dbReference>
<keyword evidence="1" id="KW-0175">Coiled coil</keyword>
<dbReference type="AlphaFoldDB" id="A0A2T9Z414"/>
<feature type="compositionally biased region" description="Polar residues" evidence="2">
    <location>
        <begin position="724"/>
        <end position="738"/>
    </location>
</feature>
<dbReference type="PANTHER" id="PTHR14149">
    <property type="entry name" value="RAS GTPASE-ACTIVATING PROTEIN WITH IQ MOTIF"/>
    <property type="match status" value="1"/>
</dbReference>
<dbReference type="STRING" id="133381.A0A2T9Z414"/>
<organism evidence="4 5">
    <name type="scientific">Smittium megazygosporum</name>
    <dbReference type="NCBI Taxonomy" id="133381"/>
    <lineage>
        <taxon>Eukaryota</taxon>
        <taxon>Fungi</taxon>
        <taxon>Fungi incertae sedis</taxon>
        <taxon>Zoopagomycota</taxon>
        <taxon>Kickxellomycotina</taxon>
        <taxon>Harpellomycetes</taxon>
        <taxon>Harpellales</taxon>
        <taxon>Legeriomycetaceae</taxon>
        <taxon>Smittium</taxon>
    </lineage>
</organism>
<proteinExistence type="predicted"/>
<dbReference type="InterPro" id="IPR000593">
    <property type="entry name" value="RasGAP_C"/>
</dbReference>
<dbReference type="InterPro" id="IPR001936">
    <property type="entry name" value="RasGAP_dom"/>
</dbReference>
<feature type="region of interest" description="Disordered" evidence="2">
    <location>
        <begin position="700"/>
        <end position="780"/>
    </location>
</feature>
<dbReference type="SUPFAM" id="SSF143885">
    <property type="entry name" value="RGC domain-like"/>
    <property type="match status" value="1"/>
</dbReference>
<dbReference type="InterPro" id="IPR023152">
    <property type="entry name" value="RasGAP_CS"/>
</dbReference>
<feature type="compositionally biased region" description="Low complexity" evidence="2">
    <location>
        <begin position="746"/>
        <end position="760"/>
    </location>
</feature>
<dbReference type="PANTHER" id="PTHR14149:SF17">
    <property type="entry name" value="GTPASE-ACTIVATING PROTEIN"/>
    <property type="match status" value="1"/>
</dbReference>
<feature type="compositionally biased region" description="Polar residues" evidence="2">
    <location>
        <begin position="700"/>
        <end position="713"/>
    </location>
</feature>
<feature type="domain" description="Ras-GAP" evidence="3">
    <location>
        <begin position="192"/>
        <end position="400"/>
    </location>
</feature>
<evidence type="ECO:0000256" key="1">
    <source>
        <dbReference type="SAM" id="Coils"/>
    </source>
</evidence>
<dbReference type="Proteomes" id="UP000245609">
    <property type="component" value="Unassembled WGS sequence"/>
</dbReference>